<name>A0A366LKC1_9ACTN</name>
<dbReference type="SUPFAM" id="SSF46689">
    <property type="entry name" value="Homeodomain-like"/>
    <property type="match status" value="1"/>
</dbReference>
<feature type="DNA-binding region" description="H-T-H motif" evidence="4">
    <location>
        <begin position="32"/>
        <end position="51"/>
    </location>
</feature>
<evidence type="ECO:0000256" key="2">
    <source>
        <dbReference type="ARBA" id="ARBA00023125"/>
    </source>
</evidence>
<dbReference type="PROSITE" id="PS50977">
    <property type="entry name" value="HTH_TETR_2"/>
    <property type="match status" value="1"/>
</dbReference>
<evidence type="ECO:0000313" key="6">
    <source>
        <dbReference type="EMBL" id="RBQ14376.1"/>
    </source>
</evidence>
<dbReference type="PANTHER" id="PTHR30055:SF234">
    <property type="entry name" value="HTH-TYPE TRANSCRIPTIONAL REGULATOR BETI"/>
    <property type="match status" value="1"/>
</dbReference>
<keyword evidence="3" id="KW-0804">Transcription</keyword>
<organism evidence="6 7">
    <name type="scientific">Spongiactinospora rosea</name>
    <dbReference type="NCBI Taxonomy" id="2248750"/>
    <lineage>
        <taxon>Bacteria</taxon>
        <taxon>Bacillati</taxon>
        <taxon>Actinomycetota</taxon>
        <taxon>Actinomycetes</taxon>
        <taxon>Streptosporangiales</taxon>
        <taxon>Streptosporangiaceae</taxon>
        <taxon>Spongiactinospora</taxon>
    </lineage>
</organism>
<evidence type="ECO:0000313" key="7">
    <source>
        <dbReference type="Proteomes" id="UP000253303"/>
    </source>
</evidence>
<evidence type="ECO:0000256" key="1">
    <source>
        <dbReference type="ARBA" id="ARBA00023015"/>
    </source>
</evidence>
<dbReference type="InterPro" id="IPR049445">
    <property type="entry name" value="TetR_SbtR-like_C"/>
</dbReference>
<dbReference type="AlphaFoldDB" id="A0A366LKC1"/>
<evidence type="ECO:0000256" key="3">
    <source>
        <dbReference type="ARBA" id="ARBA00023163"/>
    </source>
</evidence>
<dbReference type="InterPro" id="IPR009057">
    <property type="entry name" value="Homeodomain-like_sf"/>
</dbReference>
<dbReference type="EMBL" id="QMEY01000034">
    <property type="protein sequence ID" value="RBQ14376.1"/>
    <property type="molecule type" value="Genomic_DNA"/>
</dbReference>
<dbReference type="OrthoDB" id="3295174at2"/>
<gene>
    <name evidence="6" type="ORF">DP939_41205</name>
</gene>
<dbReference type="GO" id="GO:0003700">
    <property type="term" value="F:DNA-binding transcription factor activity"/>
    <property type="evidence" value="ECO:0007669"/>
    <property type="project" value="TreeGrafter"/>
</dbReference>
<dbReference type="PANTHER" id="PTHR30055">
    <property type="entry name" value="HTH-TYPE TRANSCRIPTIONAL REGULATOR RUTR"/>
    <property type="match status" value="1"/>
</dbReference>
<dbReference type="RefSeq" id="WP_113986273.1">
    <property type="nucleotide sequence ID" value="NZ_QMEY01000034.1"/>
</dbReference>
<sequence length="196" mass="20477">MSEGLRSDARRNYTRILAVAEEEVAAHGAGASLEQIARIAGVGSATVRRHFPTRRALLEAVSRKRIDALCARARELTGTGDGREALMAWLSEVVAYCVSARGLAAALSYDGTEADPVHENACSAALEEAAAPLLRHAVQDGAVAPDITVADLITLIVGIAMATEHHPTPAAHAARLFHLATTGLTPQSRTGTRAGA</sequence>
<feature type="domain" description="HTH tetR-type" evidence="5">
    <location>
        <begin position="10"/>
        <end position="69"/>
    </location>
</feature>
<keyword evidence="7" id="KW-1185">Reference proteome</keyword>
<dbReference type="GO" id="GO:0000976">
    <property type="term" value="F:transcription cis-regulatory region binding"/>
    <property type="evidence" value="ECO:0007669"/>
    <property type="project" value="TreeGrafter"/>
</dbReference>
<dbReference type="Pfam" id="PF00440">
    <property type="entry name" value="TetR_N"/>
    <property type="match status" value="1"/>
</dbReference>
<evidence type="ECO:0000259" key="5">
    <source>
        <dbReference type="PROSITE" id="PS50977"/>
    </source>
</evidence>
<dbReference type="Proteomes" id="UP000253303">
    <property type="component" value="Unassembled WGS sequence"/>
</dbReference>
<accession>A0A366LKC1</accession>
<dbReference type="SUPFAM" id="SSF48498">
    <property type="entry name" value="Tetracyclin repressor-like, C-terminal domain"/>
    <property type="match status" value="1"/>
</dbReference>
<proteinExistence type="predicted"/>
<dbReference type="InterPro" id="IPR001647">
    <property type="entry name" value="HTH_TetR"/>
</dbReference>
<evidence type="ECO:0000256" key="4">
    <source>
        <dbReference type="PROSITE-ProRule" id="PRU00335"/>
    </source>
</evidence>
<dbReference type="Pfam" id="PF21597">
    <property type="entry name" value="TetR_C_43"/>
    <property type="match status" value="1"/>
</dbReference>
<dbReference type="InterPro" id="IPR050109">
    <property type="entry name" value="HTH-type_TetR-like_transc_reg"/>
</dbReference>
<dbReference type="InterPro" id="IPR036271">
    <property type="entry name" value="Tet_transcr_reg_TetR-rel_C_sf"/>
</dbReference>
<comment type="caution">
    <text evidence="6">The sequence shown here is derived from an EMBL/GenBank/DDBJ whole genome shotgun (WGS) entry which is preliminary data.</text>
</comment>
<keyword evidence="1" id="KW-0805">Transcription regulation</keyword>
<dbReference type="Gene3D" id="1.10.357.10">
    <property type="entry name" value="Tetracycline Repressor, domain 2"/>
    <property type="match status" value="1"/>
</dbReference>
<protein>
    <submittedName>
        <fullName evidence="6">TetR/AcrR family transcriptional regulator</fullName>
    </submittedName>
</protein>
<keyword evidence="2 4" id="KW-0238">DNA-binding</keyword>
<reference evidence="6 7" key="1">
    <citation type="submission" date="2018-06" db="EMBL/GenBank/DDBJ databases">
        <title>Sphaerisporangium craniellae sp. nov., isolated from a marine sponge in the South China Sea.</title>
        <authorList>
            <person name="Li L."/>
        </authorList>
    </citation>
    <scope>NUCLEOTIDE SEQUENCE [LARGE SCALE GENOMIC DNA]</scope>
    <source>
        <strain evidence="6 7">LHW63015</strain>
    </source>
</reference>